<feature type="signal peptide" evidence="2">
    <location>
        <begin position="1"/>
        <end position="23"/>
    </location>
</feature>
<dbReference type="AlphaFoldDB" id="A0A1I2VV24"/>
<name>A0A1I2VV24_9SPHI</name>
<keyword evidence="2" id="KW-0732">Signal</keyword>
<dbReference type="STRING" id="414048.SAMN04489864_103239"/>
<dbReference type="Pfam" id="PF12770">
    <property type="entry name" value="CHAT"/>
    <property type="match status" value="1"/>
</dbReference>
<sequence>MRSVLLRFTFLTLLITSNSFLFAQNDAIQKKLDSLKAKDDLGSWIIERLDYVSINPEQRFAYLMESQQLFWRKPKTYEEHYIFLDLLNNQGYYQLLDGNILGAIKSYEDAYAYYLKNKISGYEIVEYTLKPLSNNYTRIGDYERALYMQLLSVKFLIKIKDKPENIAAVYSNIAISYQSMGNLAAAEKHINAGLKLVGTNSQLNIILTNILAEVLVDQQAYLQAEKLIENNIQKQKKVTVTTAYWLMGSYTTAGKINKALNKLKRAENYLHKALGILDKYYNGTRLREKANILTHLGTIKLLEKDPLAAIDYFNQTLFTLKITDRNAKVNNHKIYGDNMLIDAFRERAEAYLQLKNPNEAYQNIKRALLSADKIRNEFGDDRTKERLQGNLKTIAEKGIEICFNLYQKIKDPSLLNEILTLAEQTKARTLLDQINRNQNLGSVNKKDSLFIRKQALERAIVYNEKQEIEGRTNKVSIATAALKYDLALVDKKIKQKYQQFNADYNSLPIDKVLAAMPNQKTIVYFFGSKAIYLIDIEKRKVNNVIKLNNAKSIKLAIKAYTNTYFQLGPNAMINAPKAFYAASNKIYQSILGGIELPKNEAVMIVPDDVLGYISFDGLITDQRYRPSISNWPFLIKNNHITYAFSLKTLVANKMESTGANFSGLFVTHQKNSNQPLKAVEDEAHAIEKTIEGDFLFNEEVTTSALNRAFEQSRVLHISTHAYLSGNNQEPTLDLDQEKLFLFELSAKKYSPSLVVLSACRTADGLLANGEGIISLSRGFNAIGTPATIAGLWNVNDVTAAKIISSFYLHLVNGKSSGEALHQAKIDWLNNPQNNSSLYLPYYWDNLILMGNDQVIPLSKATDWKLIIGITGGILILAILAWLTKIYLKPSTSLP</sequence>
<dbReference type="PANTHER" id="PTHR10098">
    <property type="entry name" value="RAPSYN-RELATED"/>
    <property type="match status" value="1"/>
</dbReference>
<protein>
    <submittedName>
        <fullName evidence="4">CHAT domain-containing protein</fullName>
    </submittedName>
</protein>
<feature type="domain" description="CHAT" evidence="3">
    <location>
        <begin position="597"/>
        <end position="851"/>
    </location>
</feature>
<keyword evidence="1" id="KW-0812">Transmembrane</keyword>
<proteinExistence type="predicted"/>
<dbReference type="EMBL" id="FOPP01000003">
    <property type="protein sequence ID" value="SFG92227.1"/>
    <property type="molecule type" value="Genomic_DNA"/>
</dbReference>
<keyword evidence="1" id="KW-0472">Membrane</keyword>
<evidence type="ECO:0000259" key="3">
    <source>
        <dbReference type="Pfam" id="PF12770"/>
    </source>
</evidence>
<gene>
    <name evidence="4" type="ORF">SAMN04489864_103239</name>
</gene>
<evidence type="ECO:0000313" key="4">
    <source>
        <dbReference type="EMBL" id="SFG92227.1"/>
    </source>
</evidence>
<accession>A0A1I2VV24</accession>
<dbReference type="InterPro" id="IPR024983">
    <property type="entry name" value="CHAT_dom"/>
</dbReference>
<keyword evidence="1" id="KW-1133">Transmembrane helix</keyword>
<dbReference type="InterPro" id="IPR019734">
    <property type="entry name" value="TPR_rpt"/>
</dbReference>
<feature type="transmembrane region" description="Helical" evidence="1">
    <location>
        <begin position="863"/>
        <end position="882"/>
    </location>
</feature>
<dbReference type="SUPFAM" id="SSF48452">
    <property type="entry name" value="TPR-like"/>
    <property type="match status" value="2"/>
</dbReference>
<dbReference type="InterPro" id="IPR011990">
    <property type="entry name" value="TPR-like_helical_dom_sf"/>
</dbReference>
<evidence type="ECO:0000256" key="2">
    <source>
        <dbReference type="SAM" id="SignalP"/>
    </source>
</evidence>
<dbReference type="RefSeq" id="WP_090992749.1">
    <property type="nucleotide sequence ID" value="NZ_FOPP01000003.1"/>
</dbReference>
<reference evidence="4 5" key="1">
    <citation type="submission" date="2016-10" db="EMBL/GenBank/DDBJ databases">
        <authorList>
            <person name="de Groot N.N."/>
        </authorList>
    </citation>
    <scope>NUCLEOTIDE SEQUENCE [LARGE SCALE GENOMIC DNA]</scope>
    <source>
        <strain evidence="4 5">DSM 18684</strain>
    </source>
</reference>
<dbReference type="SMART" id="SM00028">
    <property type="entry name" value="TPR"/>
    <property type="match status" value="5"/>
</dbReference>
<feature type="chain" id="PRO_5011681516" evidence="2">
    <location>
        <begin position="24"/>
        <end position="894"/>
    </location>
</feature>
<dbReference type="OrthoDB" id="9771112at2"/>
<organism evidence="4 5">
    <name type="scientific">Pedobacter insulae</name>
    <dbReference type="NCBI Taxonomy" id="414048"/>
    <lineage>
        <taxon>Bacteria</taxon>
        <taxon>Pseudomonadati</taxon>
        <taxon>Bacteroidota</taxon>
        <taxon>Sphingobacteriia</taxon>
        <taxon>Sphingobacteriales</taxon>
        <taxon>Sphingobacteriaceae</taxon>
        <taxon>Pedobacter</taxon>
    </lineage>
</organism>
<dbReference type="Proteomes" id="UP000199666">
    <property type="component" value="Unassembled WGS sequence"/>
</dbReference>
<dbReference type="PANTHER" id="PTHR10098:SF108">
    <property type="entry name" value="TETRATRICOPEPTIDE REPEAT PROTEIN 28"/>
    <property type="match status" value="1"/>
</dbReference>
<dbReference type="Gene3D" id="1.25.40.10">
    <property type="entry name" value="Tetratricopeptide repeat domain"/>
    <property type="match status" value="2"/>
</dbReference>
<evidence type="ECO:0000256" key="1">
    <source>
        <dbReference type="SAM" id="Phobius"/>
    </source>
</evidence>
<evidence type="ECO:0000313" key="5">
    <source>
        <dbReference type="Proteomes" id="UP000199666"/>
    </source>
</evidence>
<keyword evidence="5" id="KW-1185">Reference proteome</keyword>